<dbReference type="PROSITE" id="PS50848">
    <property type="entry name" value="START"/>
    <property type="match status" value="1"/>
</dbReference>
<dbReference type="Pfam" id="PF01852">
    <property type="entry name" value="START"/>
    <property type="match status" value="1"/>
</dbReference>
<dbReference type="OrthoDB" id="5403181at2759"/>
<dbReference type="PANTHER" id="PTHR19308">
    <property type="entry name" value="PHOSPHATIDYLCHOLINE TRANSFER PROTEIN"/>
    <property type="match status" value="1"/>
</dbReference>
<dbReference type="Gene3D" id="3.30.530.20">
    <property type="match status" value="1"/>
</dbReference>
<protein>
    <recommendedName>
        <fullName evidence="1">START domain-containing protein</fullName>
    </recommendedName>
</protein>
<dbReference type="Proteomes" id="UP000243217">
    <property type="component" value="Unassembled WGS sequence"/>
</dbReference>
<dbReference type="GO" id="GO:0005737">
    <property type="term" value="C:cytoplasm"/>
    <property type="evidence" value="ECO:0007669"/>
    <property type="project" value="UniProtKB-ARBA"/>
</dbReference>
<dbReference type="AlphaFoldDB" id="A0A1W0ABS4"/>
<dbReference type="GO" id="GO:0008289">
    <property type="term" value="F:lipid binding"/>
    <property type="evidence" value="ECO:0007669"/>
    <property type="project" value="InterPro"/>
</dbReference>
<sequence>MKYKGVGIVHHNLTKVFHCSSRVDLPLVIDTIMTSAKLLGVDANENGEITSVDPAIVASENMDICHLRYKVGWPIWDREFVLLEKREKFTRAQEEGGDYWVIADRSIDADAVPVANGVVRGIAHQSGWIFEQVPGLPEHTKVTFLMQIDPKGMIPIWLANFINVEEPLVIAKIERFLNERKSEYDDVVTTRSDRLHTVTW</sequence>
<organism evidence="2 3">
    <name type="scientific">Thraustotheca clavata</name>
    <dbReference type="NCBI Taxonomy" id="74557"/>
    <lineage>
        <taxon>Eukaryota</taxon>
        <taxon>Sar</taxon>
        <taxon>Stramenopiles</taxon>
        <taxon>Oomycota</taxon>
        <taxon>Saprolegniomycetes</taxon>
        <taxon>Saprolegniales</taxon>
        <taxon>Achlyaceae</taxon>
        <taxon>Thraustotheca</taxon>
    </lineage>
</organism>
<dbReference type="SUPFAM" id="SSF55961">
    <property type="entry name" value="Bet v1-like"/>
    <property type="match status" value="1"/>
</dbReference>
<dbReference type="EMBL" id="JNBS01000222">
    <property type="protein sequence ID" value="OQS07641.1"/>
    <property type="molecule type" value="Genomic_DNA"/>
</dbReference>
<gene>
    <name evidence="2" type="ORF">THRCLA_00356</name>
</gene>
<comment type="caution">
    <text evidence="2">The sequence shown here is derived from an EMBL/GenBank/DDBJ whole genome shotgun (WGS) entry which is preliminary data.</text>
</comment>
<keyword evidence="3" id="KW-1185">Reference proteome</keyword>
<dbReference type="CDD" id="cd00177">
    <property type="entry name" value="START"/>
    <property type="match status" value="1"/>
</dbReference>
<dbReference type="InterPro" id="IPR002913">
    <property type="entry name" value="START_lipid-bd_dom"/>
</dbReference>
<evidence type="ECO:0000313" key="3">
    <source>
        <dbReference type="Proteomes" id="UP000243217"/>
    </source>
</evidence>
<accession>A0A1W0ABS4</accession>
<dbReference type="InterPro" id="IPR023393">
    <property type="entry name" value="START-like_dom_sf"/>
</dbReference>
<dbReference type="InterPro" id="IPR051213">
    <property type="entry name" value="START_lipid_transfer"/>
</dbReference>
<proteinExistence type="predicted"/>
<name>A0A1W0ABS4_9STRA</name>
<dbReference type="PANTHER" id="PTHR19308:SF14">
    <property type="entry name" value="START DOMAIN-CONTAINING PROTEIN"/>
    <property type="match status" value="1"/>
</dbReference>
<evidence type="ECO:0000259" key="1">
    <source>
        <dbReference type="PROSITE" id="PS50848"/>
    </source>
</evidence>
<evidence type="ECO:0000313" key="2">
    <source>
        <dbReference type="EMBL" id="OQS07641.1"/>
    </source>
</evidence>
<reference evidence="2 3" key="1">
    <citation type="journal article" date="2014" name="Genome Biol. Evol.">
        <title>The secreted proteins of Achlya hypogyna and Thraustotheca clavata identify the ancestral oomycete secretome and reveal gene acquisitions by horizontal gene transfer.</title>
        <authorList>
            <person name="Misner I."/>
            <person name="Blouin N."/>
            <person name="Leonard G."/>
            <person name="Richards T.A."/>
            <person name="Lane C.E."/>
        </authorList>
    </citation>
    <scope>NUCLEOTIDE SEQUENCE [LARGE SCALE GENOMIC DNA]</scope>
    <source>
        <strain evidence="2 3">ATCC 34112</strain>
    </source>
</reference>
<feature type="domain" description="START" evidence="1">
    <location>
        <begin position="78"/>
        <end position="160"/>
    </location>
</feature>